<evidence type="ECO:0000259" key="7">
    <source>
        <dbReference type="Pfam" id="PF13396"/>
    </source>
</evidence>
<evidence type="ECO:0000256" key="1">
    <source>
        <dbReference type="ARBA" id="ARBA00004651"/>
    </source>
</evidence>
<dbReference type="InterPro" id="IPR027379">
    <property type="entry name" value="CLS_N"/>
</dbReference>
<feature type="transmembrane region" description="Helical" evidence="6">
    <location>
        <begin position="41"/>
        <end position="60"/>
    </location>
</feature>
<feature type="transmembrane region" description="Helical" evidence="6">
    <location>
        <begin position="6"/>
        <end position="29"/>
    </location>
</feature>
<organism evidence="8 9">
    <name type="scientific">Diversispora epigaea</name>
    <dbReference type="NCBI Taxonomy" id="1348612"/>
    <lineage>
        <taxon>Eukaryota</taxon>
        <taxon>Fungi</taxon>
        <taxon>Fungi incertae sedis</taxon>
        <taxon>Mucoromycota</taxon>
        <taxon>Glomeromycotina</taxon>
        <taxon>Glomeromycetes</taxon>
        <taxon>Diversisporales</taxon>
        <taxon>Diversisporaceae</taxon>
        <taxon>Diversispora</taxon>
    </lineage>
</organism>
<keyword evidence="5 6" id="KW-0472">Membrane</keyword>
<sequence length="73" mass="8563">MEEIYSWYSGGLVGLIILILDLIAIFEVLQTGRRPIFNKLLWILFILVFPVFGLIVYLLFSNRYEYGNYEAIV</sequence>
<evidence type="ECO:0000256" key="6">
    <source>
        <dbReference type="SAM" id="Phobius"/>
    </source>
</evidence>
<evidence type="ECO:0000256" key="4">
    <source>
        <dbReference type="ARBA" id="ARBA00022989"/>
    </source>
</evidence>
<dbReference type="Pfam" id="PF13396">
    <property type="entry name" value="PLDc_N"/>
    <property type="match status" value="1"/>
</dbReference>
<keyword evidence="2" id="KW-1003">Cell membrane</keyword>
<name>A0A397G9C0_9GLOM</name>
<comment type="subcellular location">
    <subcellularLocation>
        <location evidence="1">Cell membrane</location>
        <topology evidence="1">Multi-pass membrane protein</topology>
    </subcellularLocation>
</comment>
<keyword evidence="9" id="KW-1185">Reference proteome</keyword>
<evidence type="ECO:0000256" key="5">
    <source>
        <dbReference type="ARBA" id="ARBA00023136"/>
    </source>
</evidence>
<accession>A0A397G9C0</accession>
<evidence type="ECO:0000256" key="2">
    <source>
        <dbReference type="ARBA" id="ARBA00022475"/>
    </source>
</evidence>
<comment type="caution">
    <text evidence="8">The sequence shown here is derived from an EMBL/GenBank/DDBJ whole genome shotgun (WGS) entry which is preliminary data.</text>
</comment>
<dbReference type="GO" id="GO:0005886">
    <property type="term" value="C:plasma membrane"/>
    <property type="evidence" value="ECO:0007669"/>
    <property type="project" value="UniProtKB-SubCell"/>
</dbReference>
<evidence type="ECO:0000313" key="8">
    <source>
        <dbReference type="EMBL" id="RHZ44690.1"/>
    </source>
</evidence>
<feature type="domain" description="Cardiolipin synthase N-terminal" evidence="7">
    <location>
        <begin position="19"/>
        <end position="61"/>
    </location>
</feature>
<keyword evidence="3 6" id="KW-0812">Transmembrane</keyword>
<evidence type="ECO:0000313" key="9">
    <source>
        <dbReference type="Proteomes" id="UP000266861"/>
    </source>
</evidence>
<evidence type="ECO:0000256" key="3">
    <source>
        <dbReference type="ARBA" id="ARBA00022692"/>
    </source>
</evidence>
<dbReference type="AlphaFoldDB" id="A0A397G9C0"/>
<dbReference type="EMBL" id="PQFF01000566">
    <property type="protein sequence ID" value="RHZ44690.1"/>
    <property type="molecule type" value="Genomic_DNA"/>
</dbReference>
<dbReference type="Proteomes" id="UP000266861">
    <property type="component" value="Unassembled WGS sequence"/>
</dbReference>
<dbReference type="OrthoDB" id="5193244at2759"/>
<protein>
    <recommendedName>
        <fullName evidence="7">Cardiolipin synthase N-terminal domain-containing protein</fullName>
    </recommendedName>
</protein>
<gene>
    <name evidence="8" type="ORF">Glove_712g27</name>
</gene>
<keyword evidence="4 6" id="KW-1133">Transmembrane helix</keyword>
<proteinExistence type="predicted"/>
<reference evidence="8 9" key="1">
    <citation type="submission" date="2018-08" db="EMBL/GenBank/DDBJ databases">
        <title>Genome and evolution of the arbuscular mycorrhizal fungus Diversispora epigaea (formerly Glomus versiforme) and its bacterial endosymbionts.</title>
        <authorList>
            <person name="Sun X."/>
            <person name="Fei Z."/>
            <person name="Harrison M."/>
        </authorList>
    </citation>
    <scope>NUCLEOTIDE SEQUENCE [LARGE SCALE GENOMIC DNA]</scope>
    <source>
        <strain evidence="8 9">IT104</strain>
    </source>
</reference>